<protein>
    <submittedName>
        <fullName evidence="3">Gpi anchored protein</fullName>
    </submittedName>
</protein>
<comment type="caution">
    <text evidence="3">The sequence shown here is derived from an EMBL/GenBank/DDBJ whole genome shotgun (WGS) entry which is preliminary data.</text>
</comment>
<evidence type="ECO:0000313" key="3">
    <source>
        <dbReference type="EMBL" id="KAF4313522.1"/>
    </source>
</evidence>
<organism evidence="3 4">
    <name type="scientific">Botryosphaeria dothidea</name>
    <dbReference type="NCBI Taxonomy" id="55169"/>
    <lineage>
        <taxon>Eukaryota</taxon>
        <taxon>Fungi</taxon>
        <taxon>Dikarya</taxon>
        <taxon>Ascomycota</taxon>
        <taxon>Pezizomycotina</taxon>
        <taxon>Dothideomycetes</taxon>
        <taxon>Dothideomycetes incertae sedis</taxon>
        <taxon>Botryosphaeriales</taxon>
        <taxon>Botryosphaeriaceae</taxon>
        <taxon>Botryosphaeria</taxon>
    </lineage>
</organism>
<dbReference type="AlphaFoldDB" id="A0A8H4J859"/>
<keyword evidence="2" id="KW-0732">Signal</keyword>
<feature type="region of interest" description="Disordered" evidence="1">
    <location>
        <begin position="111"/>
        <end position="165"/>
    </location>
</feature>
<reference evidence="3" key="1">
    <citation type="submission" date="2020-04" db="EMBL/GenBank/DDBJ databases">
        <title>Genome Assembly and Annotation of Botryosphaeria dothidea sdau 11-99, a Latent Pathogen of Apple Fruit Ring Rot in China.</title>
        <authorList>
            <person name="Yu C."/>
            <person name="Diao Y."/>
            <person name="Lu Q."/>
            <person name="Zhao J."/>
            <person name="Cui S."/>
            <person name="Peng C."/>
            <person name="He B."/>
            <person name="Liu H."/>
        </authorList>
    </citation>
    <scope>NUCLEOTIDE SEQUENCE [LARGE SCALE GENOMIC DNA]</scope>
    <source>
        <strain evidence="3">Sdau11-99</strain>
    </source>
</reference>
<dbReference type="OrthoDB" id="4843554at2759"/>
<feature type="compositionally biased region" description="Low complexity" evidence="1">
    <location>
        <begin position="130"/>
        <end position="165"/>
    </location>
</feature>
<name>A0A8H4J859_9PEZI</name>
<evidence type="ECO:0000256" key="2">
    <source>
        <dbReference type="SAM" id="SignalP"/>
    </source>
</evidence>
<feature type="compositionally biased region" description="Low complexity" evidence="1">
    <location>
        <begin position="111"/>
        <end position="120"/>
    </location>
</feature>
<feature type="signal peptide" evidence="2">
    <location>
        <begin position="1"/>
        <end position="18"/>
    </location>
</feature>
<keyword evidence="4" id="KW-1185">Reference proteome</keyword>
<sequence>MQFKTIAVLFTLAALGYTQDVDNNDIPQACRNVCQSVVQLTTDCDRRIDDDSVAYRDCICQAPNARNDVPNCAACVSANGGTDFDDDDDTTPENDVVDIIRACSFPTATSWSTGAAAAPTQPGPGTGVNTPRPTTGPAGTLTTGTTGLAGTPTTGTTRLTTGATGTAGATGTGAAQFTGAATMPTAGVKYLGLAALIGLPVIL</sequence>
<proteinExistence type="predicted"/>
<accession>A0A8H4J859</accession>
<feature type="chain" id="PRO_5034346608" evidence="2">
    <location>
        <begin position="19"/>
        <end position="203"/>
    </location>
</feature>
<gene>
    <name evidence="3" type="ORF">GTA08_BOTSDO00754</name>
</gene>
<dbReference type="EMBL" id="WWBZ02000001">
    <property type="protein sequence ID" value="KAF4313522.1"/>
    <property type="molecule type" value="Genomic_DNA"/>
</dbReference>
<evidence type="ECO:0000313" key="4">
    <source>
        <dbReference type="Proteomes" id="UP000572817"/>
    </source>
</evidence>
<dbReference type="Proteomes" id="UP000572817">
    <property type="component" value="Unassembled WGS sequence"/>
</dbReference>
<evidence type="ECO:0000256" key="1">
    <source>
        <dbReference type="SAM" id="MobiDB-lite"/>
    </source>
</evidence>